<feature type="transmembrane region" description="Helical" evidence="1">
    <location>
        <begin position="122"/>
        <end position="142"/>
    </location>
</feature>
<evidence type="ECO:0000313" key="3">
    <source>
        <dbReference type="Proteomes" id="UP000239471"/>
    </source>
</evidence>
<keyword evidence="1" id="KW-0472">Membrane</keyword>
<comment type="caution">
    <text evidence="2">The sequence shown here is derived from an EMBL/GenBank/DDBJ whole genome shotgun (WGS) entry which is preliminary data.</text>
</comment>
<dbReference type="EMBL" id="PVXQ01000002">
    <property type="protein sequence ID" value="PRR84312.1"/>
    <property type="molecule type" value="Genomic_DNA"/>
</dbReference>
<reference evidence="2 3" key="1">
    <citation type="submission" date="2018-03" db="EMBL/GenBank/DDBJ databases">
        <title>Genome sequence of Clostridium vincentii DSM 10228.</title>
        <authorList>
            <person name="Poehlein A."/>
            <person name="Daniel R."/>
        </authorList>
    </citation>
    <scope>NUCLEOTIDE SEQUENCE [LARGE SCALE GENOMIC DNA]</scope>
    <source>
        <strain evidence="2 3">DSM 10228</strain>
    </source>
</reference>
<evidence type="ECO:0000256" key="1">
    <source>
        <dbReference type="SAM" id="Phobius"/>
    </source>
</evidence>
<organism evidence="2 3">
    <name type="scientific">Clostridium vincentii</name>
    <dbReference type="NCBI Taxonomy" id="52704"/>
    <lineage>
        <taxon>Bacteria</taxon>
        <taxon>Bacillati</taxon>
        <taxon>Bacillota</taxon>
        <taxon>Clostridia</taxon>
        <taxon>Eubacteriales</taxon>
        <taxon>Clostridiaceae</taxon>
        <taxon>Clostridium</taxon>
    </lineage>
</organism>
<dbReference type="OrthoDB" id="1936406at2"/>
<name>A0A2T0BKI4_9CLOT</name>
<proteinExistence type="predicted"/>
<feature type="transmembrane region" description="Helical" evidence="1">
    <location>
        <begin position="6"/>
        <end position="25"/>
    </location>
</feature>
<accession>A0A2T0BKI4</accession>
<feature type="transmembrane region" description="Helical" evidence="1">
    <location>
        <begin position="60"/>
        <end position="80"/>
    </location>
</feature>
<dbReference type="Proteomes" id="UP000239471">
    <property type="component" value="Unassembled WGS sequence"/>
</dbReference>
<keyword evidence="1" id="KW-1133">Transmembrane helix</keyword>
<dbReference type="RefSeq" id="WP_106058287.1">
    <property type="nucleotide sequence ID" value="NZ_PVXQ01000002.1"/>
</dbReference>
<feature type="transmembrane region" description="Helical" evidence="1">
    <location>
        <begin position="37"/>
        <end position="54"/>
    </location>
</feature>
<sequence>MLKLTWIEFFLRLIPETFILIGGIHIISRKSFDMPKYIFSSIVMAILSFFIRWLPIYFGVHMMINVILTICAMVIINIGIMRAIYSTLLITFLLALSEFLNMIVLNLLNINIESLSPFIKCLFGVPSLIMMSLFIIAINWFLKRKEGIKYVSN</sequence>
<keyword evidence="3" id="KW-1185">Reference proteome</keyword>
<evidence type="ECO:0000313" key="2">
    <source>
        <dbReference type="EMBL" id="PRR84312.1"/>
    </source>
</evidence>
<dbReference type="AlphaFoldDB" id="A0A2T0BKI4"/>
<feature type="transmembrane region" description="Helical" evidence="1">
    <location>
        <begin position="87"/>
        <end position="110"/>
    </location>
</feature>
<protein>
    <submittedName>
        <fullName evidence="2">Uncharacterized protein</fullName>
    </submittedName>
</protein>
<keyword evidence="1" id="KW-0812">Transmembrane</keyword>
<gene>
    <name evidence="2" type="ORF">CLVI_02380</name>
</gene>